<keyword evidence="5" id="KW-0238">DNA-binding</keyword>
<accession>A0A323UWL3</accession>
<keyword evidence="3 4" id="KW-0472">Membrane</keyword>
<evidence type="ECO:0000256" key="4">
    <source>
        <dbReference type="SAM" id="Phobius"/>
    </source>
</evidence>
<gene>
    <name evidence="5" type="ORF">DNK49_09435</name>
</gene>
<comment type="caution">
    <text evidence="5">The sequence shown here is derived from an EMBL/GenBank/DDBJ whole genome shotgun (WGS) entry which is preliminary data.</text>
</comment>
<dbReference type="Pfam" id="PF06977">
    <property type="entry name" value="SdiA-regulated"/>
    <property type="match status" value="1"/>
</dbReference>
<proteinExistence type="predicted"/>
<evidence type="ECO:0000256" key="3">
    <source>
        <dbReference type="ARBA" id="ARBA00023136"/>
    </source>
</evidence>
<keyword evidence="4" id="KW-1133">Transmembrane helix</keyword>
<dbReference type="CDD" id="cd09971">
    <property type="entry name" value="SdiA-regulated"/>
    <property type="match status" value="1"/>
</dbReference>
<dbReference type="InterPro" id="IPR009722">
    <property type="entry name" value="YjiK/CarP"/>
</dbReference>
<dbReference type="SUPFAM" id="SSF50956">
    <property type="entry name" value="Thermostable phytase (3-phytase)"/>
    <property type="match status" value="1"/>
</dbReference>
<dbReference type="EMBL" id="QKOE01000005">
    <property type="protein sequence ID" value="PZA16864.1"/>
    <property type="molecule type" value="Genomic_DNA"/>
</dbReference>
<organism evidence="5 6">
    <name type="scientific">Parazoarcus communis SWub3 = DSM 12120</name>
    <dbReference type="NCBI Taxonomy" id="1121029"/>
    <lineage>
        <taxon>Bacteria</taxon>
        <taxon>Pseudomonadati</taxon>
        <taxon>Pseudomonadota</taxon>
        <taxon>Betaproteobacteria</taxon>
        <taxon>Rhodocyclales</taxon>
        <taxon>Zoogloeaceae</taxon>
        <taxon>Parazoarcus</taxon>
    </lineage>
</organism>
<keyword evidence="2" id="KW-1003">Cell membrane</keyword>
<name>A0A323UWL3_9RHOO</name>
<dbReference type="Proteomes" id="UP000248259">
    <property type="component" value="Unassembled WGS sequence"/>
</dbReference>
<evidence type="ECO:0000256" key="2">
    <source>
        <dbReference type="ARBA" id="ARBA00022475"/>
    </source>
</evidence>
<sequence>MVMCHLQRRRGCETFMVTRTLPAPIPFLRRSLPPQSGVFVAVVVSLSLIAFVWHQQLPTLAYYWVRMQQAHSGAPGLGLSDYAVAIDAREIEGIPANVSGLTYSSATGTLFAVINDPAQVAELSTDGRLLRIIPLRGIRDPEGITHVAGDHFLIAAERDRQLILARINAERTELDLGVAPRLGLGIGLNGNKGFEGLAWDPEGQRLFVVQEKSPVRVLEITGLLAAMHGAGLDLQVREWKPGRFEEPYLRDLSSVSYDVASGHLLLLSDESRMAVEYNRDRDPVGVLPLRQGWHGLAHAVPQAEGVALGPDRALYVVSEPNLFYRYEPRR</sequence>
<protein>
    <submittedName>
        <fullName evidence="5">DNA-binding protein</fullName>
    </submittedName>
</protein>
<evidence type="ECO:0000313" key="5">
    <source>
        <dbReference type="EMBL" id="PZA16864.1"/>
    </source>
</evidence>
<dbReference type="GO" id="GO:0003677">
    <property type="term" value="F:DNA binding"/>
    <property type="evidence" value="ECO:0007669"/>
    <property type="project" value="UniProtKB-KW"/>
</dbReference>
<evidence type="ECO:0000256" key="1">
    <source>
        <dbReference type="ARBA" id="ARBA00004236"/>
    </source>
</evidence>
<dbReference type="AlphaFoldDB" id="A0A323UWL3"/>
<feature type="transmembrane region" description="Helical" evidence="4">
    <location>
        <begin position="36"/>
        <end position="53"/>
    </location>
</feature>
<keyword evidence="4" id="KW-0812">Transmembrane</keyword>
<dbReference type="GO" id="GO:0005886">
    <property type="term" value="C:plasma membrane"/>
    <property type="evidence" value="ECO:0007669"/>
    <property type="project" value="UniProtKB-SubCell"/>
</dbReference>
<comment type="subcellular location">
    <subcellularLocation>
        <location evidence="1">Cell membrane</location>
    </subcellularLocation>
</comment>
<dbReference type="OrthoDB" id="6080098at2"/>
<keyword evidence="6" id="KW-1185">Reference proteome</keyword>
<reference evidence="5 6" key="1">
    <citation type="submission" date="2018-06" db="EMBL/GenBank/DDBJ databases">
        <title>Azoarcus communis strain SWub3 genome.</title>
        <authorList>
            <person name="Zorraquino Salvo V."/>
            <person name="Toubiana D."/>
            <person name="Blumwald E."/>
        </authorList>
    </citation>
    <scope>NUCLEOTIDE SEQUENCE [LARGE SCALE GENOMIC DNA]</scope>
    <source>
        <strain evidence="5 6">SWub3</strain>
    </source>
</reference>
<evidence type="ECO:0000313" key="6">
    <source>
        <dbReference type="Proteomes" id="UP000248259"/>
    </source>
</evidence>